<keyword evidence="5 12" id="KW-0418">Kinase</keyword>
<keyword evidence="9" id="KW-0175">Coiled coil</keyword>
<dbReference type="EMBL" id="CP030840">
    <property type="protein sequence ID" value="AXC14929.1"/>
    <property type="molecule type" value="Genomic_DNA"/>
</dbReference>
<dbReference type="GO" id="GO:0005886">
    <property type="term" value="C:plasma membrane"/>
    <property type="evidence" value="ECO:0007669"/>
    <property type="project" value="TreeGrafter"/>
</dbReference>
<dbReference type="SUPFAM" id="SSF52540">
    <property type="entry name" value="P-loop containing nucleoside triphosphate hydrolases"/>
    <property type="match status" value="1"/>
</dbReference>
<dbReference type="PANTHER" id="PTHR32309:SF13">
    <property type="entry name" value="FERRIC ENTEROBACTIN TRANSPORT PROTEIN FEPE"/>
    <property type="match status" value="1"/>
</dbReference>
<keyword evidence="10" id="KW-0812">Transmembrane</keyword>
<dbReference type="NCBIfam" id="TIGR01007">
    <property type="entry name" value="eps_fam"/>
    <property type="match status" value="1"/>
</dbReference>
<keyword evidence="10" id="KW-0472">Membrane</keyword>
<evidence type="ECO:0000256" key="8">
    <source>
        <dbReference type="ARBA" id="ARBA00051245"/>
    </source>
</evidence>
<dbReference type="InterPro" id="IPR027417">
    <property type="entry name" value="P-loop_NTPase"/>
</dbReference>
<evidence type="ECO:0000256" key="2">
    <source>
        <dbReference type="ARBA" id="ARBA00011903"/>
    </source>
</evidence>
<dbReference type="GO" id="GO:0004715">
    <property type="term" value="F:non-membrane spanning protein tyrosine kinase activity"/>
    <property type="evidence" value="ECO:0007669"/>
    <property type="project" value="UniProtKB-EC"/>
</dbReference>
<dbReference type="OrthoDB" id="9794577at2"/>
<accession>A0A2Z5G7H4</accession>
<evidence type="ECO:0000256" key="4">
    <source>
        <dbReference type="ARBA" id="ARBA00022741"/>
    </source>
</evidence>
<dbReference type="Proteomes" id="UP000253606">
    <property type="component" value="Chromosome"/>
</dbReference>
<proteinExistence type="inferred from homology"/>
<keyword evidence="10" id="KW-1133">Transmembrane helix</keyword>
<keyword evidence="7" id="KW-0829">Tyrosine-protein kinase</keyword>
<dbReference type="KEGG" id="abas:ACPOL_5683"/>
<evidence type="ECO:0000256" key="10">
    <source>
        <dbReference type="SAM" id="Phobius"/>
    </source>
</evidence>
<comment type="catalytic activity">
    <reaction evidence="8">
        <text>L-tyrosyl-[protein] + ATP = O-phospho-L-tyrosyl-[protein] + ADP + H(+)</text>
        <dbReference type="Rhea" id="RHEA:10596"/>
        <dbReference type="Rhea" id="RHEA-COMP:10136"/>
        <dbReference type="Rhea" id="RHEA-COMP:20101"/>
        <dbReference type="ChEBI" id="CHEBI:15378"/>
        <dbReference type="ChEBI" id="CHEBI:30616"/>
        <dbReference type="ChEBI" id="CHEBI:46858"/>
        <dbReference type="ChEBI" id="CHEBI:61978"/>
        <dbReference type="ChEBI" id="CHEBI:456216"/>
        <dbReference type="EC" id="2.7.10.2"/>
    </reaction>
</comment>
<evidence type="ECO:0000259" key="11">
    <source>
        <dbReference type="Pfam" id="PF13614"/>
    </source>
</evidence>
<dbReference type="Gene3D" id="3.40.50.300">
    <property type="entry name" value="P-loop containing nucleotide triphosphate hydrolases"/>
    <property type="match status" value="1"/>
</dbReference>
<dbReference type="InterPro" id="IPR050445">
    <property type="entry name" value="Bact_polysacc_biosynth/exp"/>
</dbReference>
<keyword evidence="13" id="KW-1185">Reference proteome</keyword>
<organism evidence="12 13">
    <name type="scientific">Acidisarcina polymorpha</name>
    <dbReference type="NCBI Taxonomy" id="2211140"/>
    <lineage>
        <taxon>Bacteria</taxon>
        <taxon>Pseudomonadati</taxon>
        <taxon>Acidobacteriota</taxon>
        <taxon>Terriglobia</taxon>
        <taxon>Terriglobales</taxon>
        <taxon>Acidobacteriaceae</taxon>
        <taxon>Acidisarcina</taxon>
    </lineage>
</organism>
<evidence type="ECO:0000256" key="1">
    <source>
        <dbReference type="ARBA" id="ARBA00007316"/>
    </source>
</evidence>
<reference evidence="12 13" key="1">
    <citation type="journal article" date="2018" name="Front. Microbiol.">
        <title>Hydrolytic Capabilities as a Key to Environmental Success: Chitinolytic and Cellulolytic Acidobacteria From Acidic Sub-arctic Soils and Boreal Peatlands.</title>
        <authorList>
            <person name="Belova S.E."/>
            <person name="Ravin N.V."/>
            <person name="Pankratov T.A."/>
            <person name="Rakitin A.L."/>
            <person name="Ivanova A.A."/>
            <person name="Beletsky A.V."/>
            <person name="Mardanov A.V."/>
            <person name="Sinninghe Damste J.S."/>
            <person name="Dedysh S.N."/>
        </authorList>
    </citation>
    <scope>NUCLEOTIDE SEQUENCE [LARGE SCALE GENOMIC DNA]</scope>
    <source>
        <strain evidence="12 13">SBC82</strain>
    </source>
</reference>
<evidence type="ECO:0000313" key="13">
    <source>
        <dbReference type="Proteomes" id="UP000253606"/>
    </source>
</evidence>
<keyword evidence="3" id="KW-0808">Transferase</keyword>
<sequence length="767" mass="83476">MGPRADVRERPITLGDLRHIFRRRRRVMVSCVGGCVALAVLVCVFCTRRYQAFGEIQVQKDSSDALGLDSMMGGAEDASDALDANITLQTQADLLESDTLALQVIEALELETTRDYQPRYDALGSIFRLLSPSGPADPLNASLENSPRRRTRALKIFDANLNVKVVSGTRLIEVRFLSSDPVLAAKVVNQLMDGLVEYNFQTRFTATNQASEWLTGQLSDLKKQAEALQARVIALQRQSGVVSLGVQDAQGRDQAYSVIVDRLQQATATLSQATSNRILKGAVYKIVQSGNAELISGLSANGIVSGSPTLSTSLGLIQSLRMQEAALQGQIAQDTSKFGPSYPRLMDSRANLSGMESAIEDEVHRVAERSKNDYEIARREEDESRTEFATEKHQADSLNDKAIEYAIVRQEADDSRGLYEDLLKRLKEAGVLEGLRSSNITVVDPGRIPSTPKQPNIPVYLAIAAGVGLFLGVCGAFISDSIDDKIQTIEEIERDLELVPLGILPHLGEPNWYRRPGGPSLSRARSPSSGVNSLAIFAHPNSPYTEALRGLRTALLLAKSSAPPQLLLITSSVAGEGKSILSANLAAVLAQSGRRVLLVDADLRKPSLGDRLGMESRTGLSQYLTDERSPEDILEVGRLPKLHLLTSGPVPPYPADLLGSLRMMEALDRWRGYYDFIVLDSPPVLLVTDPVVLASLADATLLVARYGMTNRLSLARSHRTLMDQSTQDRVGIVLNGVSQGSPFHYEYYGHSGSLGYPEIHGGKHVDA</sequence>
<protein>
    <recommendedName>
        <fullName evidence="2">non-specific protein-tyrosine kinase</fullName>
        <ecNumber evidence="2">2.7.10.2</ecNumber>
    </recommendedName>
</protein>
<gene>
    <name evidence="12" type="ORF">ACPOL_5683</name>
</gene>
<dbReference type="InterPro" id="IPR025669">
    <property type="entry name" value="AAA_dom"/>
</dbReference>
<dbReference type="PANTHER" id="PTHR32309">
    <property type="entry name" value="TYROSINE-PROTEIN KINASE"/>
    <property type="match status" value="1"/>
</dbReference>
<dbReference type="InterPro" id="IPR005702">
    <property type="entry name" value="Wzc-like_C"/>
</dbReference>
<evidence type="ECO:0000256" key="5">
    <source>
        <dbReference type="ARBA" id="ARBA00022777"/>
    </source>
</evidence>
<evidence type="ECO:0000256" key="3">
    <source>
        <dbReference type="ARBA" id="ARBA00022679"/>
    </source>
</evidence>
<dbReference type="AlphaFoldDB" id="A0A2Z5G7H4"/>
<keyword evidence="6" id="KW-0067">ATP-binding</keyword>
<dbReference type="EC" id="2.7.10.2" evidence="2"/>
<dbReference type="CDD" id="cd05387">
    <property type="entry name" value="BY-kinase"/>
    <property type="match status" value="1"/>
</dbReference>
<evidence type="ECO:0000313" key="12">
    <source>
        <dbReference type="EMBL" id="AXC14929.1"/>
    </source>
</evidence>
<feature type="coiled-coil region" evidence="9">
    <location>
        <begin position="211"/>
        <end position="238"/>
    </location>
</feature>
<evidence type="ECO:0000256" key="7">
    <source>
        <dbReference type="ARBA" id="ARBA00023137"/>
    </source>
</evidence>
<feature type="domain" description="AAA" evidence="11">
    <location>
        <begin position="574"/>
        <end position="694"/>
    </location>
</feature>
<feature type="transmembrane region" description="Helical" evidence="10">
    <location>
        <begin position="27"/>
        <end position="50"/>
    </location>
</feature>
<dbReference type="GO" id="GO:0005524">
    <property type="term" value="F:ATP binding"/>
    <property type="evidence" value="ECO:0007669"/>
    <property type="project" value="UniProtKB-KW"/>
</dbReference>
<comment type="similarity">
    <text evidence="1">Belongs to the CpsD/CapB family.</text>
</comment>
<evidence type="ECO:0000256" key="6">
    <source>
        <dbReference type="ARBA" id="ARBA00022840"/>
    </source>
</evidence>
<evidence type="ECO:0000256" key="9">
    <source>
        <dbReference type="SAM" id="Coils"/>
    </source>
</evidence>
<keyword evidence="4" id="KW-0547">Nucleotide-binding</keyword>
<name>A0A2Z5G7H4_9BACT</name>
<dbReference type="Pfam" id="PF13614">
    <property type="entry name" value="AAA_31"/>
    <property type="match status" value="1"/>
</dbReference>